<name>A0A093VC48_TALMA</name>
<feature type="compositionally biased region" description="Acidic residues" evidence="4">
    <location>
        <begin position="1217"/>
        <end position="1226"/>
    </location>
</feature>
<evidence type="ECO:0000256" key="2">
    <source>
        <dbReference type="ARBA" id="ARBA00023043"/>
    </source>
</evidence>
<evidence type="ECO:0000256" key="4">
    <source>
        <dbReference type="SAM" id="MobiDB-lite"/>
    </source>
</evidence>
<organism evidence="5">
    <name type="scientific">Talaromyces marneffei PM1</name>
    <dbReference type="NCBI Taxonomy" id="1077442"/>
    <lineage>
        <taxon>Eukaryota</taxon>
        <taxon>Fungi</taxon>
        <taxon>Dikarya</taxon>
        <taxon>Ascomycota</taxon>
        <taxon>Pezizomycotina</taxon>
        <taxon>Eurotiomycetes</taxon>
        <taxon>Eurotiomycetidae</taxon>
        <taxon>Eurotiales</taxon>
        <taxon>Trichocomaceae</taxon>
        <taxon>Talaromyces</taxon>
        <taxon>Talaromyces sect. Talaromyces</taxon>
    </lineage>
</organism>
<feature type="compositionally biased region" description="Acidic residues" evidence="4">
    <location>
        <begin position="141"/>
        <end position="150"/>
    </location>
</feature>
<feature type="compositionally biased region" description="Acidic residues" evidence="4">
    <location>
        <begin position="1256"/>
        <end position="1273"/>
    </location>
</feature>
<dbReference type="PROSITE" id="PS50088">
    <property type="entry name" value="ANK_REPEAT"/>
    <property type="match status" value="5"/>
</dbReference>
<feature type="repeat" description="ANK" evidence="3">
    <location>
        <begin position="816"/>
        <end position="848"/>
    </location>
</feature>
<evidence type="ECO:0000313" key="5">
    <source>
        <dbReference type="EMBL" id="KFX49760.1"/>
    </source>
</evidence>
<dbReference type="SMART" id="SM00248">
    <property type="entry name" value="ANK"/>
    <property type="match status" value="12"/>
</dbReference>
<dbReference type="HOGENOM" id="CLU_261986_0_0_1"/>
<keyword evidence="2 3" id="KW-0040">ANK repeat</keyword>
<evidence type="ECO:0000256" key="3">
    <source>
        <dbReference type="PROSITE-ProRule" id="PRU00023"/>
    </source>
</evidence>
<dbReference type="Pfam" id="PF12796">
    <property type="entry name" value="Ank_2"/>
    <property type="match status" value="2"/>
</dbReference>
<dbReference type="InterPro" id="IPR036770">
    <property type="entry name" value="Ankyrin_rpt-contain_sf"/>
</dbReference>
<dbReference type="InterPro" id="IPR002110">
    <property type="entry name" value="Ankyrin_rpt"/>
</dbReference>
<accession>A0A093VC48</accession>
<keyword evidence="1" id="KW-0677">Repeat</keyword>
<evidence type="ECO:0000256" key="1">
    <source>
        <dbReference type="ARBA" id="ARBA00022737"/>
    </source>
</evidence>
<feature type="repeat" description="ANK" evidence="3">
    <location>
        <begin position="675"/>
        <end position="707"/>
    </location>
</feature>
<dbReference type="PANTHER" id="PTHR24198:SF165">
    <property type="entry name" value="ANKYRIN REPEAT-CONTAINING PROTEIN-RELATED"/>
    <property type="match status" value="1"/>
</dbReference>
<reference evidence="5" key="1">
    <citation type="journal article" date="2014" name="PLoS Genet.">
        <title>Signature Gene Expression Reveals Novel Clues to the Molecular Mechanisms of Dimorphic Transition in Penicillium marneffei.</title>
        <authorList>
            <person name="Yang E."/>
            <person name="Wang G."/>
            <person name="Cai J."/>
            <person name="Woo P.C."/>
            <person name="Lau S.K."/>
            <person name="Yuen K.-Y."/>
            <person name="Chow W.-N."/>
            <person name="Lin X."/>
        </authorList>
    </citation>
    <scope>NUCLEOTIDE SEQUENCE [LARGE SCALE GENOMIC DNA]</scope>
    <source>
        <strain evidence="5">PM1</strain>
    </source>
</reference>
<feature type="compositionally biased region" description="Basic and acidic residues" evidence="4">
    <location>
        <begin position="1200"/>
        <end position="1216"/>
    </location>
</feature>
<gene>
    <name evidence="5" type="ORF">GQ26_0080070</name>
</gene>
<proteinExistence type="predicted"/>
<dbReference type="EMBL" id="JPOX01000008">
    <property type="protein sequence ID" value="KFX49760.1"/>
    <property type="molecule type" value="Genomic_DNA"/>
</dbReference>
<feature type="compositionally biased region" description="Acidic residues" evidence="4">
    <location>
        <begin position="1283"/>
        <end position="1294"/>
    </location>
</feature>
<comment type="caution">
    <text evidence="5">The sequence shown here is derived from an EMBL/GenBank/DDBJ whole genome shotgun (WGS) entry which is preliminary data.</text>
</comment>
<dbReference type="Gene3D" id="1.25.40.20">
    <property type="entry name" value="Ankyrin repeat-containing domain"/>
    <property type="match status" value="3"/>
</dbReference>
<protein>
    <submittedName>
        <fullName evidence="5">Ankyrin-1</fullName>
    </submittedName>
</protein>
<dbReference type="PROSITE" id="PS50297">
    <property type="entry name" value="ANK_REP_REGION"/>
    <property type="match status" value="4"/>
</dbReference>
<dbReference type="SUPFAM" id="SSF48403">
    <property type="entry name" value="Ankyrin repeat"/>
    <property type="match status" value="2"/>
</dbReference>
<sequence length="1294" mass="144108">MEGMARQVGLNDEQKVLRYQYDVEKNHSQIYTSNGIESEAIRLLDSLLRCQQADNEDTRGTRRFVFVMLDIGGIIVKKVLEPRLALAENLSINLSARHFPSPASTRLDTKLLNRTLVCNIVSDIMREIESRPQQAPVDGQGDNDEDEEKEVTEQIAEKTLSDNSYHNDDPVFVKNSGRALPYYAAPYEITYKSSLSLRASNYLNFQMQTKYLRLVHSQAPPIHPADPARLERLPANRADRILNSTIYKSWSDLKGLAVLHLHGTANVSDISQAVVERLNEASGSSKKGRKGTLYFQFRKDDPRFCNLQAMLAFLLSAKMNRRDSTDELGEPNELERAYHFRGWSLDDQLDVLALRTWSLSNSEPFMISRLDDTAADARISSDTGTEPGTPGIIDCNLNLTKDAQDLLYCVQYAIRPMSVEELAIMTSLRDQTNWSKDHQRILTRDTVESSNSQVYLMNNEVYPHNLPLSVESTTTNKAHGDLTRRCLQYLQDPAVQVEIKAPCDTYDPDGHTPIPLLRHNLITYAVMHWPLHYRLAGDSQPLNYVSEFFQDPRNRLAWSCAYYTFGNPVTRSPRSYFSPIPLFSMLGLDDMLTESIRTESGSPTLNIDARLALVEAARYGHSTTVKLLMGTTIIDNSTLRDAVDAAASFGLGGAPTRLRMRLALQQGANINCKSGAVSPLYLAVLYGNFEIARMLLEKGLDPNENPEGSSLPLLLALELGPRSIKMLGLLLDHGARIEEENTSTEYRRTALARAAGKDDVNIVKYLLKRGADVNHAGKNSHPPIYAAAWSGNIDSHKSKVDLETPYPRSRGEDSDDGYTALSLACDKGIAVPVRLLLEAGASRNHRTRLGKRPLDICVLNDNIDAAAVLLEFRVPIDYTDDKDNTVLHQISNTTPSELVRKLVNAGADLHSSNKNGVTPLQVAVDARNIAVVEYLLSKNADPYRCSNKAHSLLHIACDKNDLSLVRVLAEKGKMDLQLADSIKGAPSLLMTLVETWREPNMELLAYLVDTGKDNLQHRSRNLEYPLLATFAFRHKPQFQYLLEHGANPNIEDSSGRRPLHFASLATSLTDILVSFKAETLVNGQPPRDKMGRNPIHFAAVGGHCDVFQRVSELYDESELTTPDNAGWTPLFWALLNDSVDVGLVGHLVKHGVDLWARVKSRKAEWSPLKLARYIGVSEDVCNLLIPDPLVRVVGPRDKEEHWDEQFHDDWDERGPEYEYDETDPLNDEGQRGDDKSIFDEGTTPSTEVDSLGASSDNEDDGDDGADGLDDLSSDSDSVSAAESDGELSAADDDD</sequence>
<dbReference type="PANTHER" id="PTHR24198">
    <property type="entry name" value="ANKYRIN REPEAT AND PROTEIN KINASE DOMAIN-CONTAINING PROTEIN"/>
    <property type="match status" value="1"/>
</dbReference>
<feature type="region of interest" description="Disordered" evidence="4">
    <location>
        <begin position="1200"/>
        <end position="1294"/>
    </location>
</feature>
<feature type="region of interest" description="Disordered" evidence="4">
    <location>
        <begin position="129"/>
        <end position="150"/>
    </location>
</feature>
<feature type="repeat" description="ANK" evidence="3">
    <location>
        <begin position="915"/>
        <end position="947"/>
    </location>
</feature>
<feature type="repeat" description="ANK" evidence="3">
    <location>
        <begin position="882"/>
        <end position="914"/>
    </location>
</feature>
<feature type="repeat" description="ANK" evidence="3">
    <location>
        <begin position="746"/>
        <end position="778"/>
    </location>
</feature>
<feature type="compositionally biased region" description="Basic and acidic residues" evidence="4">
    <location>
        <begin position="1228"/>
        <end position="1238"/>
    </location>
</feature>